<dbReference type="GO" id="GO:0005730">
    <property type="term" value="C:nucleolus"/>
    <property type="evidence" value="ECO:0007669"/>
    <property type="project" value="UniProtKB-SubCell"/>
</dbReference>
<dbReference type="PANTHER" id="PTHR13634:SF0">
    <property type="entry name" value="RIBOSOME BIOGENESIS PROTEIN BRX1 HOMOLOG"/>
    <property type="match status" value="1"/>
</dbReference>
<feature type="region of interest" description="Disordered" evidence="5">
    <location>
        <begin position="253"/>
        <end position="277"/>
    </location>
</feature>
<evidence type="ECO:0000256" key="3">
    <source>
        <dbReference type="ARBA" id="ARBA00022517"/>
    </source>
</evidence>
<dbReference type="Proteomes" id="UP000179807">
    <property type="component" value="Unassembled WGS sequence"/>
</dbReference>
<feature type="compositionally biased region" description="Low complexity" evidence="5">
    <location>
        <begin position="25"/>
        <end position="38"/>
    </location>
</feature>
<dbReference type="EMBL" id="MLAK01000229">
    <property type="protein sequence ID" value="OHT15371.1"/>
    <property type="molecule type" value="Genomic_DNA"/>
</dbReference>
<gene>
    <name evidence="7" type="primary">BRX1</name>
    <name evidence="7" type="ORF">TRFO_14122</name>
</gene>
<evidence type="ECO:0000256" key="4">
    <source>
        <dbReference type="ARBA" id="ARBA00023242"/>
    </source>
</evidence>
<evidence type="ECO:0000313" key="8">
    <source>
        <dbReference type="Proteomes" id="UP000179807"/>
    </source>
</evidence>
<evidence type="ECO:0000256" key="2">
    <source>
        <dbReference type="ARBA" id="ARBA00006369"/>
    </source>
</evidence>
<keyword evidence="4" id="KW-0539">Nucleus</keyword>
<feature type="domain" description="Brix" evidence="6">
    <location>
        <begin position="44"/>
        <end position="232"/>
    </location>
</feature>
<organism evidence="7 8">
    <name type="scientific">Tritrichomonas foetus</name>
    <dbReference type="NCBI Taxonomy" id="1144522"/>
    <lineage>
        <taxon>Eukaryota</taxon>
        <taxon>Metamonada</taxon>
        <taxon>Parabasalia</taxon>
        <taxon>Tritrichomonadida</taxon>
        <taxon>Tritrichomonadidae</taxon>
        <taxon>Tritrichomonas</taxon>
    </lineage>
</organism>
<evidence type="ECO:0000259" key="6">
    <source>
        <dbReference type="PROSITE" id="PS50833"/>
    </source>
</evidence>
<dbReference type="RefSeq" id="XP_068368507.1">
    <property type="nucleotide sequence ID" value="XM_068497616.1"/>
</dbReference>
<keyword evidence="8" id="KW-1185">Reference proteome</keyword>
<dbReference type="SMART" id="SM00879">
    <property type="entry name" value="Brix"/>
    <property type="match status" value="1"/>
</dbReference>
<dbReference type="InterPro" id="IPR007109">
    <property type="entry name" value="Brix"/>
</dbReference>
<evidence type="ECO:0000256" key="5">
    <source>
        <dbReference type="SAM" id="MobiDB-lite"/>
    </source>
</evidence>
<keyword evidence="3" id="KW-0690">Ribosome biogenesis</keyword>
<comment type="similarity">
    <text evidence="2">Belongs to the BRX1 family.</text>
</comment>
<sequence length="277" mass="31960">MSLKDFDYSSSDSEDIPEPPKLEPTKTINKPKNISKSSTSTNINKVLVLLKRGISPVIRHFLHDFNQLLQNPIKAPKFKGKDYVMLNELADEKNCNVILLFETRHSTEHYLWFALTPGGPSMCFFVENIHSIEELHFIGKCTPRTRPLLFFDPRFNSTPALQIAKEILKQTFGPPFVGEQTIVDTAISFFYEDGHIWVVRYQIMFDQDPPALFEAGPRFCLQPVLILGGSFCGKEIYKNKDFTPPHKRKFLMPEKVPSKLPQKEEENDQEQEKKKKK</sequence>
<dbReference type="GO" id="GO:0006364">
    <property type="term" value="P:rRNA processing"/>
    <property type="evidence" value="ECO:0007669"/>
    <property type="project" value="InterPro"/>
</dbReference>
<dbReference type="Pfam" id="PF04427">
    <property type="entry name" value="Brix"/>
    <property type="match status" value="1"/>
</dbReference>
<protein>
    <submittedName>
        <fullName evidence="7">Ribosome biogenesis protein BRX1</fullName>
    </submittedName>
</protein>
<feature type="region of interest" description="Disordered" evidence="5">
    <location>
        <begin position="1"/>
        <end position="38"/>
    </location>
</feature>
<dbReference type="GO" id="GO:0019843">
    <property type="term" value="F:rRNA binding"/>
    <property type="evidence" value="ECO:0007669"/>
    <property type="project" value="InterPro"/>
</dbReference>
<evidence type="ECO:0000313" key="7">
    <source>
        <dbReference type="EMBL" id="OHT15371.1"/>
    </source>
</evidence>
<dbReference type="PANTHER" id="PTHR13634">
    <property type="entry name" value="RIBOSOME BIOGENESIS PROTEIN BRIX"/>
    <property type="match status" value="1"/>
</dbReference>
<dbReference type="OrthoDB" id="1638493at2759"/>
<accession>A0A1J4KVW3</accession>
<proteinExistence type="inferred from homology"/>
<comment type="caution">
    <text evidence="7">The sequence shown here is derived from an EMBL/GenBank/DDBJ whole genome shotgun (WGS) entry which is preliminary data.</text>
</comment>
<dbReference type="AlphaFoldDB" id="A0A1J4KVW3"/>
<dbReference type="GO" id="GO:0000027">
    <property type="term" value="P:ribosomal large subunit assembly"/>
    <property type="evidence" value="ECO:0007669"/>
    <property type="project" value="TreeGrafter"/>
</dbReference>
<dbReference type="VEuPathDB" id="TrichDB:TRFO_14122"/>
<dbReference type="GeneID" id="94832320"/>
<comment type="subcellular location">
    <subcellularLocation>
        <location evidence="1">Nucleus</location>
        <location evidence="1">Nucleolus</location>
    </subcellularLocation>
</comment>
<name>A0A1J4KVW3_9EUKA</name>
<dbReference type="PROSITE" id="PS50833">
    <property type="entry name" value="BRIX"/>
    <property type="match status" value="1"/>
</dbReference>
<dbReference type="SUPFAM" id="SSF52954">
    <property type="entry name" value="Class II aaRS ABD-related"/>
    <property type="match status" value="1"/>
</dbReference>
<reference evidence="7" key="1">
    <citation type="submission" date="2016-10" db="EMBL/GenBank/DDBJ databases">
        <authorList>
            <person name="Benchimol M."/>
            <person name="Almeida L.G."/>
            <person name="Vasconcelos A.T."/>
            <person name="Perreira-Neves A."/>
            <person name="Rosa I.A."/>
            <person name="Tasca T."/>
            <person name="Bogo M.R."/>
            <person name="de Souza W."/>
        </authorList>
    </citation>
    <scope>NUCLEOTIDE SEQUENCE [LARGE SCALE GENOMIC DNA]</scope>
    <source>
        <strain evidence="7">K</strain>
    </source>
</reference>
<dbReference type="InterPro" id="IPR026532">
    <property type="entry name" value="BRX1"/>
</dbReference>
<evidence type="ECO:0000256" key="1">
    <source>
        <dbReference type="ARBA" id="ARBA00004604"/>
    </source>
</evidence>